<evidence type="ECO:0008006" key="4">
    <source>
        <dbReference type="Google" id="ProtNLM"/>
    </source>
</evidence>
<dbReference type="RefSeq" id="WP_078694951.1">
    <property type="nucleotide sequence ID" value="NZ_FUWX01000039.1"/>
</dbReference>
<evidence type="ECO:0000313" key="3">
    <source>
        <dbReference type="Proteomes" id="UP000191153"/>
    </source>
</evidence>
<sequence>MKTKKIEKYKKNGYIPNKVIDTEPSEIVEKFLDVTEIENEKVHSLVRIDINVIEYPLFTKNPRRKKNQIIRYFFNRDKEAYIQVNPTSGDCIPGEFEERVFIALLKIMRDKRYHDAFYTTTTEILLNMGVPVTSYKSFYTKVNIALQRLSQTSYTFKNSLYSNKLKGIIDDKINTNIMNIRTISLRQASSSELEYFDDKRVREIIKISISSHFYDNIIRKGYLVYDSQLLLSMNSPITRALYMIINKMRFNKFTLKVLALSLIKKIPLSDDSKSIGRSIKSLEKSCLELKKMDLIGDYKKIIQGKLINTEFEFYFEERHNSIKQNYFYDDKNHFDNLMITHTDESYAMDSTPIKIQEKQISIDLNHNDPTQEMIDEILEILPPRAKELKTMGRTIKDAIRTYGNDYVKSVAQYIKKQKIGNIRSYFIQTLQNGWANEYILEMKNKKIHKKSKKTEKINPKKEEKNSEYALFLTMNEEKRKEIENQAYKDYIKKCGMEGKAQKIAFNAAKENIISEYIKNVQNIQKNNTENENNIYIRKKYENISLFQMELLDLLESIDEKNQEKILKIINVAKYFEAIIENLEIKIIYKENEESIIEIKKN</sequence>
<gene>
    <name evidence="2" type="ORF">SAMN02745174_02540</name>
</gene>
<accession>A0A1T4R1Y5</accession>
<evidence type="ECO:0000313" key="2">
    <source>
        <dbReference type="EMBL" id="SKA09741.1"/>
    </source>
</evidence>
<protein>
    <recommendedName>
        <fullName evidence="4">Replication initiator protein A</fullName>
    </recommendedName>
</protein>
<dbReference type="EMBL" id="FUWX01000039">
    <property type="protein sequence ID" value="SKA09741.1"/>
    <property type="molecule type" value="Genomic_DNA"/>
</dbReference>
<dbReference type="AlphaFoldDB" id="A0A1T4R1Y5"/>
<name>A0A1T4R1Y5_9FUSO</name>
<organism evidence="2 3">
    <name type="scientific">Cetobacterium ceti</name>
    <dbReference type="NCBI Taxonomy" id="180163"/>
    <lineage>
        <taxon>Bacteria</taxon>
        <taxon>Fusobacteriati</taxon>
        <taxon>Fusobacteriota</taxon>
        <taxon>Fusobacteriia</taxon>
        <taxon>Fusobacteriales</taxon>
        <taxon>Fusobacteriaceae</taxon>
        <taxon>Cetobacterium</taxon>
    </lineage>
</organism>
<feature type="coiled-coil region" evidence="1">
    <location>
        <begin position="506"/>
        <end position="533"/>
    </location>
</feature>
<proteinExistence type="predicted"/>
<reference evidence="2 3" key="1">
    <citation type="submission" date="2017-02" db="EMBL/GenBank/DDBJ databases">
        <authorList>
            <person name="Peterson S.W."/>
        </authorList>
    </citation>
    <scope>NUCLEOTIDE SEQUENCE [LARGE SCALE GENOMIC DNA]</scope>
    <source>
        <strain evidence="2 3">ATCC 700028</strain>
    </source>
</reference>
<dbReference type="Proteomes" id="UP000191153">
    <property type="component" value="Unassembled WGS sequence"/>
</dbReference>
<keyword evidence="3" id="KW-1185">Reference proteome</keyword>
<dbReference type="OrthoDB" id="92794at2"/>
<keyword evidence="1" id="KW-0175">Coiled coil</keyword>
<evidence type="ECO:0000256" key="1">
    <source>
        <dbReference type="SAM" id="Coils"/>
    </source>
</evidence>